<name>A0A210R793_MIZYE</name>
<keyword evidence="3" id="KW-1185">Reference proteome</keyword>
<evidence type="ECO:0000313" key="3">
    <source>
        <dbReference type="Proteomes" id="UP000242188"/>
    </source>
</evidence>
<dbReference type="STRING" id="6573.A0A210R793"/>
<keyword evidence="2" id="KW-0808">Transferase</keyword>
<dbReference type="PANTHER" id="PTHR22767:SF3">
    <property type="entry name" value="N-ALPHA-ACETYLTRANSFERASE 25, NATB AUXILIARY SUBUNIT"/>
    <property type="match status" value="1"/>
</dbReference>
<evidence type="ECO:0000256" key="1">
    <source>
        <dbReference type="ARBA" id="ARBA00006298"/>
    </source>
</evidence>
<organism evidence="2 3">
    <name type="scientific">Mizuhopecten yessoensis</name>
    <name type="common">Japanese scallop</name>
    <name type="synonym">Patinopecten yessoensis</name>
    <dbReference type="NCBI Taxonomy" id="6573"/>
    <lineage>
        <taxon>Eukaryota</taxon>
        <taxon>Metazoa</taxon>
        <taxon>Spiralia</taxon>
        <taxon>Lophotrochozoa</taxon>
        <taxon>Mollusca</taxon>
        <taxon>Bivalvia</taxon>
        <taxon>Autobranchia</taxon>
        <taxon>Pteriomorphia</taxon>
        <taxon>Pectinida</taxon>
        <taxon>Pectinoidea</taxon>
        <taxon>Pectinidae</taxon>
        <taxon>Mizuhopecten</taxon>
    </lineage>
</organism>
<dbReference type="PANTHER" id="PTHR22767">
    <property type="entry name" value="N-TERMINAL ACETYLTRANSFERASE-RELATED"/>
    <property type="match status" value="1"/>
</dbReference>
<accession>A0A210R793</accession>
<reference evidence="2 3" key="1">
    <citation type="journal article" date="2017" name="Nat. Ecol. Evol.">
        <title>Scallop genome provides insights into evolution of bilaterian karyotype and development.</title>
        <authorList>
            <person name="Wang S."/>
            <person name="Zhang J."/>
            <person name="Jiao W."/>
            <person name="Li J."/>
            <person name="Xun X."/>
            <person name="Sun Y."/>
            <person name="Guo X."/>
            <person name="Huan P."/>
            <person name="Dong B."/>
            <person name="Zhang L."/>
            <person name="Hu X."/>
            <person name="Sun X."/>
            <person name="Wang J."/>
            <person name="Zhao C."/>
            <person name="Wang Y."/>
            <person name="Wang D."/>
            <person name="Huang X."/>
            <person name="Wang R."/>
            <person name="Lv J."/>
            <person name="Li Y."/>
            <person name="Zhang Z."/>
            <person name="Liu B."/>
            <person name="Lu W."/>
            <person name="Hui Y."/>
            <person name="Liang J."/>
            <person name="Zhou Z."/>
            <person name="Hou R."/>
            <person name="Li X."/>
            <person name="Liu Y."/>
            <person name="Li H."/>
            <person name="Ning X."/>
            <person name="Lin Y."/>
            <person name="Zhao L."/>
            <person name="Xing Q."/>
            <person name="Dou J."/>
            <person name="Li Y."/>
            <person name="Mao J."/>
            <person name="Guo H."/>
            <person name="Dou H."/>
            <person name="Li T."/>
            <person name="Mu C."/>
            <person name="Jiang W."/>
            <person name="Fu Q."/>
            <person name="Fu X."/>
            <person name="Miao Y."/>
            <person name="Liu J."/>
            <person name="Yu Q."/>
            <person name="Li R."/>
            <person name="Liao H."/>
            <person name="Li X."/>
            <person name="Kong Y."/>
            <person name="Jiang Z."/>
            <person name="Chourrout D."/>
            <person name="Li R."/>
            <person name="Bao Z."/>
        </authorList>
    </citation>
    <scope>NUCLEOTIDE SEQUENCE [LARGE SCALE GENOMIC DNA]</scope>
    <source>
        <strain evidence="2 3">PY_sf001</strain>
    </source>
</reference>
<dbReference type="GO" id="GO:0031416">
    <property type="term" value="C:NatB complex"/>
    <property type="evidence" value="ECO:0007669"/>
    <property type="project" value="TreeGrafter"/>
</dbReference>
<protein>
    <submittedName>
        <fullName evidence="2">N-alpha-acetyltransferase 25, NatB auxiliary subunit</fullName>
    </submittedName>
</protein>
<comment type="caution">
    <text evidence="2">The sequence shown here is derived from an EMBL/GenBank/DDBJ whole genome shotgun (WGS) entry which is preliminary data.</text>
</comment>
<dbReference type="GO" id="GO:0016740">
    <property type="term" value="F:transferase activity"/>
    <property type="evidence" value="ECO:0007669"/>
    <property type="project" value="UniProtKB-KW"/>
</dbReference>
<dbReference type="Proteomes" id="UP000242188">
    <property type="component" value="Unassembled WGS sequence"/>
</dbReference>
<dbReference type="InterPro" id="IPR011990">
    <property type="entry name" value="TPR-like_helical_dom_sf"/>
</dbReference>
<comment type="similarity">
    <text evidence="1">Belongs to the MDM20/NAA25 family.</text>
</comment>
<dbReference type="InterPro" id="IPR019183">
    <property type="entry name" value="NAA25_NatB_aux_su"/>
</dbReference>
<dbReference type="Gene3D" id="1.25.40.1040">
    <property type="match status" value="1"/>
</dbReference>
<sequence length="977" mass="113655">MASRSHVDVNERRLRPIYDCLDNGNNKKAIQEADKVLKKQKDLQCARVLKALALLRLGRHDESAILLKDIHAQNPTDEATLQAMSICYREVYKLDLIADLYENAHKNRPDNEDILSSLFMAYVRLGDYKKQQQTAMTLHRLQPQKNPYYFWAVMSIVMQGHQDEKLAKGMFLPLAERMTKKYIEEEKITAEAEVQIYLIILELLEKWEDALKVVEGPLGDKLTSEFNFRENKTADLYTKLERWPQVNREYKKLLKENPDHWSNWQDYIGACLRLVEASWTPDKDSEEDIDYTENMVATFVQETIKQCEGKRPQRGPYLAQLELIRQMKDKNSWKPNLSESEQLGDPMQLLLRYYDLFGDKPCCFEDMKSFTKLLTEDKETKLISMITESVDLPKPEESLGYASSVKQMQRHITLLELMRYMGYYDKLSTDDRLVLIKEYIQRYHNGLDFGKNLLSTDLQYSDNYLLIAVLLLLDIWRETKKDYLVWQAIVQLEKGINNSRSNFHMKLILMRLYCIMGAYGPCHTVYESMEVKHVMNDTLGHTIANHVGRLGHFVAACAMYGTMLRFFAVNHKETAEYLIASYKYGSFSKIHEFVKFRERLQKSLQYSSAMTESMLLDLVLETSSHMSTEQMVTYMEIDPEKEKDGYDELCDNRDFSVVESWEPHSRCKLEEAKLHSRKEEVLWLKVRKITLRVLTASVMLGQQSGKSDSHTNNGIKHDKKPPHEVLTDLLSQLTQHIDSCKEYSTPYQYPVHGPFRTQLCLYLRERHCQAFTDMVSNVMYVQHLHNNGLDKLDNEKEEKLRTSVPDLISGLISKHKGSLVVDGENCINTSILENLVIIAETLSHVTILVGVCHRILKPLKSQWNKKSKKKKGEPLEYPCTFASYNQLVEGLDKAAKDLHQAIRDMDPVFLTIDLSKLSLTQSLCDIEEDSAIERDMWCKVEKSYQVSAREVTEFLHNKMQYLSTLRIYKNKTKLDSM</sequence>
<evidence type="ECO:0000313" key="2">
    <source>
        <dbReference type="EMBL" id="OWF56804.1"/>
    </source>
</evidence>
<proteinExistence type="inferred from homology"/>
<dbReference type="AlphaFoldDB" id="A0A210R793"/>
<dbReference type="Pfam" id="PF09797">
    <property type="entry name" value="NatB_MDM20"/>
    <property type="match status" value="1"/>
</dbReference>
<dbReference type="OrthoDB" id="1874341at2759"/>
<dbReference type="SUPFAM" id="SSF48452">
    <property type="entry name" value="TPR-like"/>
    <property type="match status" value="1"/>
</dbReference>
<gene>
    <name evidence="2" type="ORF">KP79_PYT16047</name>
</gene>
<dbReference type="EMBL" id="NEDP02000042">
    <property type="protein sequence ID" value="OWF56804.1"/>
    <property type="molecule type" value="Genomic_DNA"/>
</dbReference>